<accession>A0ABU1ZVI4</accession>
<evidence type="ECO:0000256" key="1">
    <source>
        <dbReference type="SAM" id="Phobius"/>
    </source>
</evidence>
<reference evidence="2" key="1">
    <citation type="submission" date="2023-07" db="EMBL/GenBank/DDBJ databases">
        <title>Sequencing the genomes of 1000 actinobacteria strains.</title>
        <authorList>
            <person name="Klenk H.-P."/>
        </authorList>
    </citation>
    <scope>NUCLEOTIDE SEQUENCE</scope>
    <source>
        <strain evidence="2">DSM 107476</strain>
    </source>
</reference>
<proteinExistence type="predicted"/>
<keyword evidence="1" id="KW-0472">Membrane</keyword>
<comment type="caution">
    <text evidence="2">The sequence shown here is derived from an EMBL/GenBank/DDBJ whole genome shotgun (WGS) entry which is preliminary data.</text>
</comment>
<dbReference type="Pfam" id="PF14030">
    <property type="entry name" value="DUF4245"/>
    <property type="match status" value="1"/>
</dbReference>
<name>A0ABU1ZVI4_9CORY</name>
<keyword evidence="1" id="KW-0812">Transmembrane</keyword>
<sequence>MTLSMVFIVVLMLIVVVPTGLINLKTGEPDPGTVRAIDEQAFLDLEARGADFPIVSPVAPAEWTANSARRTQVDGEPASVVGWVTEEEGYLQLTQTGVGVEDAVRGVDAYPRELSGTETIEGREVQKYESTERDVRDLWVADTGQTRLLVSGVATEEDFRQLMDAALSAEPIDVSDSR</sequence>
<dbReference type="InterPro" id="IPR025339">
    <property type="entry name" value="DUF4245"/>
</dbReference>
<gene>
    <name evidence="2" type="ORF">J2S39_000615</name>
</gene>
<dbReference type="EMBL" id="JAVDXZ010000001">
    <property type="protein sequence ID" value="MDR7328939.1"/>
    <property type="molecule type" value="Genomic_DNA"/>
</dbReference>
<keyword evidence="3" id="KW-1185">Reference proteome</keyword>
<evidence type="ECO:0000313" key="3">
    <source>
        <dbReference type="Proteomes" id="UP001180840"/>
    </source>
</evidence>
<evidence type="ECO:0008006" key="4">
    <source>
        <dbReference type="Google" id="ProtNLM"/>
    </source>
</evidence>
<keyword evidence="1" id="KW-1133">Transmembrane helix</keyword>
<dbReference type="Proteomes" id="UP001180840">
    <property type="component" value="Unassembled WGS sequence"/>
</dbReference>
<feature type="transmembrane region" description="Helical" evidence="1">
    <location>
        <begin position="6"/>
        <end position="24"/>
    </location>
</feature>
<evidence type="ECO:0000313" key="2">
    <source>
        <dbReference type="EMBL" id="MDR7328939.1"/>
    </source>
</evidence>
<protein>
    <recommendedName>
        <fullName evidence="4">DUF4245 domain-containing protein</fullName>
    </recommendedName>
</protein>
<organism evidence="2 3">
    <name type="scientific">Corynebacterium guangdongense</name>
    <dbReference type="NCBI Taxonomy" id="1783348"/>
    <lineage>
        <taxon>Bacteria</taxon>
        <taxon>Bacillati</taxon>
        <taxon>Actinomycetota</taxon>
        <taxon>Actinomycetes</taxon>
        <taxon>Mycobacteriales</taxon>
        <taxon>Corynebacteriaceae</taxon>
        <taxon>Corynebacterium</taxon>
    </lineage>
</organism>